<dbReference type="PROSITE" id="PS51257">
    <property type="entry name" value="PROKAR_LIPOPROTEIN"/>
    <property type="match status" value="1"/>
</dbReference>
<accession>A0A1N6FXQ2</accession>
<dbReference type="EMBL" id="FSRN01000001">
    <property type="protein sequence ID" value="SIO00054.1"/>
    <property type="molecule type" value="Genomic_DNA"/>
</dbReference>
<dbReference type="SUPFAM" id="SSF53474">
    <property type="entry name" value="alpha/beta-Hydrolases"/>
    <property type="match status" value="1"/>
</dbReference>
<dbReference type="InterPro" id="IPR010315">
    <property type="entry name" value="DUF915_hydro-like"/>
</dbReference>
<gene>
    <name evidence="2" type="ORF">SAMN05878443_0888</name>
</gene>
<dbReference type="InterPro" id="IPR029058">
    <property type="entry name" value="AB_hydrolase_fold"/>
</dbReference>
<dbReference type="RefSeq" id="WP_034547696.1">
    <property type="nucleotide sequence ID" value="NZ_FSRN01000001.1"/>
</dbReference>
<dbReference type="GO" id="GO:0016787">
    <property type="term" value="F:hydrolase activity"/>
    <property type="evidence" value="ECO:0007669"/>
    <property type="project" value="UniProtKB-KW"/>
</dbReference>
<dbReference type="Gene3D" id="3.40.50.1820">
    <property type="entry name" value="alpha/beta hydrolase"/>
    <property type="match status" value="1"/>
</dbReference>
<reference evidence="3" key="1">
    <citation type="submission" date="2016-11" db="EMBL/GenBank/DDBJ databases">
        <authorList>
            <person name="Varghese N."/>
            <person name="Submissions S."/>
        </authorList>
    </citation>
    <scope>NUCLEOTIDE SEQUENCE [LARGE SCALE GENOMIC DNA]</scope>
    <source>
        <strain evidence="3">313</strain>
    </source>
</reference>
<organism evidence="2 3">
    <name type="scientific">Carnobacterium alterfunditum</name>
    <dbReference type="NCBI Taxonomy" id="28230"/>
    <lineage>
        <taxon>Bacteria</taxon>
        <taxon>Bacillati</taxon>
        <taxon>Bacillota</taxon>
        <taxon>Bacilli</taxon>
        <taxon>Lactobacillales</taxon>
        <taxon>Carnobacteriaceae</taxon>
        <taxon>Carnobacterium</taxon>
    </lineage>
</organism>
<protein>
    <submittedName>
        <fullName evidence="2">Uncharacterized protein with an alpha/beta hydrolase fold</fullName>
    </submittedName>
</protein>
<evidence type="ECO:0000313" key="3">
    <source>
        <dbReference type="Proteomes" id="UP000184758"/>
    </source>
</evidence>
<name>A0A1N6FXQ2_9LACT</name>
<keyword evidence="2" id="KW-0378">Hydrolase</keyword>
<evidence type="ECO:0000256" key="1">
    <source>
        <dbReference type="SAM" id="MobiDB-lite"/>
    </source>
</evidence>
<proteinExistence type="predicted"/>
<sequence>MRKSLLVSFLVILFGFISMGCGNEKITESVKEGQVPDASNSIDTSEINLSSSDSSEPLTPDEIDVPTLFIHGYKGSEGTFSGMVSRFEARSFGKKVLTVTVQPDGSVSETGEWQEQTNNPLILVVFADSENNEWNQADWIKAVLSYLNNMHQIDEVNLVGHSMGAVSSLRYLITYGSEGSLPTVNRFVAIGAPFNDFVTGNEEQTLDELNQNGPLVMSERYRDFAAGIQNYPKETTMLNIVGDIQDESEGDGIVPIKSGLAISHLMQTNGLEYRYEVITGLKAYHSQLHENTQVDALVADFLWDTP</sequence>
<dbReference type="Proteomes" id="UP000184758">
    <property type="component" value="Unassembled WGS sequence"/>
</dbReference>
<feature type="region of interest" description="Disordered" evidence="1">
    <location>
        <begin position="32"/>
        <end position="60"/>
    </location>
</feature>
<dbReference type="AlphaFoldDB" id="A0A1N6FXQ2"/>
<feature type="compositionally biased region" description="Low complexity" evidence="1">
    <location>
        <begin position="43"/>
        <end position="58"/>
    </location>
</feature>
<keyword evidence="3" id="KW-1185">Reference proteome</keyword>
<dbReference type="STRING" id="28230.SAMN05878443_0888"/>
<evidence type="ECO:0000313" key="2">
    <source>
        <dbReference type="EMBL" id="SIO00054.1"/>
    </source>
</evidence>
<dbReference type="Pfam" id="PF06028">
    <property type="entry name" value="DUF915"/>
    <property type="match status" value="1"/>
</dbReference>
<dbReference type="eggNOG" id="COG4814">
    <property type="taxonomic scope" value="Bacteria"/>
</dbReference>